<name>J3LR14_ORYBR</name>
<accession>J3LR14</accession>
<dbReference type="Gramene" id="OB03G34900.1">
    <property type="protein sequence ID" value="OB03G34900.1"/>
    <property type="gene ID" value="OB03G34900"/>
</dbReference>
<dbReference type="EnsemblPlants" id="OB03G34900.1">
    <property type="protein sequence ID" value="OB03G34900.1"/>
    <property type="gene ID" value="OB03G34900"/>
</dbReference>
<dbReference type="HOGENOM" id="CLU_3090452_0_0_1"/>
<dbReference type="Proteomes" id="UP000006038">
    <property type="component" value="Chromosome 3"/>
</dbReference>
<keyword evidence="2" id="KW-1185">Reference proteome</keyword>
<organism evidence="1">
    <name type="scientific">Oryza brachyantha</name>
    <name type="common">malo sina</name>
    <dbReference type="NCBI Taxonomy" id="4533"/>
    <lineage>
        <taxon>Eukaryota</taxon>
        <taxon>Viridiplantae</taxon>
        <taxon>Streptophyta</taxon>
        <taxon>Embryophyta</taxon>
        <taxon>Tracheophyta</taxon>
        <taxon>Spermatophyta</taxon>
        <taxon>Magnoliopsida</taxon>
        <taxon>Liliopsida</taxon>
        <taxon>Poales</taxon>
        <taxon>Poaceae</taxon>
        <taxon>BOP clade</taxon>
        <taxon>Oryzoideae</taxon>
        <taxon>Oryzeae</taxon>
        <taxon>Oryzinae</taxon>
        <taxon>Oryza</taxon>
    </lineage>
</organism>
<dbReference type="AlphaFoldDB" id="J3LR14"/>
<protein>
    <submittedName>
        <fullName evidence="1">Uncharacterized protein</fullName>
    </submittedName>
</protein>
<proteinExistence type="predicted"/>
<evidence type="ECO:0000313" key="2">
    <source>
        <dbReference type="Proteomes" id="UP000006038"/>
    </source>
</evidence>
<reference evidence="1" key="2">
    <citation type="submission" date="2013-04" db="UniProtKB">
        <authorList>
            <consortium name="EnsemblPlants"/>
        </authorList>
    </citation>
    <scope>IDENTIFICATION</scope>
</reference>
<reference evidence="1" key="1">
    <citation type="journal article" date="2013" name="Nat. Commun.">
        <title>Whole-genome sequencing of Oryza brachyantha reveals mechanisms underlying Oryza genome evolution.</title>
        <authorList>
            <person name="Chen J."/>
            <person name="Huang Q."/>
            <person name="Gao D."/>
            <person name="Wang J."/>
            <person name="Lang Y."/>
            <person name="Liu T."/>
            <person name="Li B."/>
            <person name="Bai Z."/>
            <person name="Luis Goicoechea J."/>
            <person name="Liang C."/>
            <person name="Chen C."/>
            <person name="Zhang W."/>
            <person name="Sun S."/>
            <person name="Liao Y."/>
            <person name="Zhang X."/>
            <person name="Yang L."/>
            <person name="Song C."/>
            <person name="Wang M."/>
            <person name="Shi J."/>
            <person name="Liu G."/>
            <person name="Liu J."/>
            <person name="Zhou H."/>
            <person name="Zhou W."/>
            <person name="Yu Q."/>
            <person name="An N."/>
            <person name="Chen Y."/>
            <person name="Cai Q."/>
            <person name="Wang B."/>
            <person name="Liu B."/>
            <person name="Min J."/>
            <person name="Huang Y."/>
            <person name="Wu H."/>
            <person name="Li Z."/>
            <person name="Zhang Y."/>
            <person name="Yin Y."/>
            <person name="Song W."/>
            <person name="Jiang J."/>
            <person name="Jackson S.A."/>
            <person name="Wing R.A."/>
            <person name="Wang J."/>
            <person name="Chen M."/>
        </authorList>
    </citation>
    <scope>NUCLEOTIDE SEQUENCE [LARGE SCALE GENOMIC DNA]</scope>
    <source>
        <strain evidence="1">cv. IRGC 101232</strain>
    </source>
</reference>
<evidence type="ECO:0000313" key="1">
    <source>
        <dbReference type="EnsemblPlants" id="OB03G34900.1"/>
    </source>
</evidence>
<sequence>MDHDLDNGIRRDNLVFQSCRLLEVERGRKIVERRKMMGGAAIEEEDEDTKDR</sequence>